<keyword evidence="5" id="KW-0573">Peptidoglycan synthesis</keyword>
<feature type="region of interest" description="Disordered" evidence="10">
    <location>
        <begin position="337"/>
        <end position="378"/>
    </location>
</feature>
<dbReference type="PANTHER" id="PTHR21581:SF6">
    <property type="entry name" value="TRAFFICKING PROTEIN PARTICLE COMPLEX SUBUNIT 12"/>
    <property type="match status" value="1"/>
</dbReference>
<evidence type="ECO:0000256" key="1">
    <source>
        <dbReference type="ARBA" id="ARBA00007164"/>
    </source>
</evidence>
<reference evidence="12 13" key="1">
    <citation type="submission" date="2019-07" db="EMBL/GenBank/DDBJ databases">
        <title>Genomic Encyclopedia of Archaeal and Bacterial Type Strains, Phase II (KMG-II): from individual species to whole genera.</title>
        <authorList>
            <person name="Goeker M."/>
        </authorList>
    </citation>
    <scope>NUCLEOTIDE SEQUENCE [LARGE SCALE GENOMIC DNA]</scope>
    <source>
        <strain evidence="12 13">ATCC BAA-252</strain>
    </source>
</reference>
<comment type="caution">
    <text evidence="12">The sequence shown here is derived from an EMBL/GenBank/DDBJ whole genome shotgun (WGS) entry which is preliminary data.</text>
</comment>
<evidence type="ECO:0000256" key="9">
    <source>
        <dbReference type="RuleBase" id="RU004016"/>
    </source>
</evidence>
<dbReference type="Proteomes" id="UP000320593">
    <property type="component" value="Unassembled WGS sequence"/>
</dbReference>
<dbReference type="SUPFAM" id="SSF56601">
    <property type="entry name" value="beta-lactamase/transpeptidase-like"/>
    <property type="match status" value="1"/>
</dbReference>
<evidence type="ECO:0000256" key="8">
    <source>
        <dbReference type="PIRSR" id="PIRSR618044-2"/>
    </source>
</evidence>
<keyword evidence="12" id="KW-0121">Carboxypeptidase</keyword>
<feature type="active site" description="Proton acceptor" evidence="7">
    <location>
        <position position="60"/>
    </location>
</feature>
<keyword evidence="2" id="KW-0732">Signal</keyword>
<evidence type="ECO:0000256" key="4">
    <source>
        <dbReference type="ARBA" id="ARBA00022960"/>
    </source>
</evidence>
<feature type="active site" description="Acyl-ester intermediate" evidence="7">
    <location>
        <position position="57"/>
    </location>
</feature>
<sequence length="378" mass="40573">MFGRIDMPSSRSLVAVTAAVLISLVTPVSATPSLVIDMETRAVLHADDAGHPWFPASTTKLMTALVTFKAIERGDVTLDTPVVMSKNAVGLSVANSGLGLGRTMRLEDALYAVLVGSANDVAVALAEAVSGSEKAFVARMNEEAARLDMSASRFVNPNGLHARAQTVSARDLAILGLTLYENYQQFRPIFQTSEVSIDGKEIQSFNTLLTQFPGTVGMKTGFVCASGRNIVALTERGGKRFLTVVLGATTGRERSERGAKLMTEAFEGSLMPTGTTLNDLANEPEIRPQDMRMRLCSDQTAPYEAKQQALYPMGLPRHTSYLKDPTPHVGRVITTWQTDLSPVPPRPAPKPAFARRAPPPAPTDAGWSSVRPAPKPAL</sequence>
<keyword evidence="13" id="KW-1185">Reference proteome</keyword>
<dbReference type="GO" id="GO:0008360">
    <property type="term" value="P:regulation of cell shape"/>
    <property type="evidence" value="ECO:0007669"/>
    <property type="project" value="UniProtKB-KW"/>
</dbReference>
<dbReference type="GO" id="GO:0006508">
    <property type="term" value="P:proteolysis"/>
    <property type="evidence" value="ECO:0007669"/>
    <property type="project" value="InterPro"/>
</dbReference>
<evidence type="ECO:0000256" key="2">
    <source>
        <dbReference type="ARBA" id="ARBA00022729"/>
    </source>
</evidence>
<proteinExistence type="inferred from homology"/>
<feature type="domain" description="Peptidase S11 D-alanyl-D-alanine carboxypeptidase A N-terminal" evidence="11">
    <location>
        <begin position="28"/>
        <end position="250"/>
    </location>
</feature>
<evidence type="ECO:0000256" key="5">
    <source>
        <dbReference type="ARBA" id="ARBA00022984"/>
    </source>
</evidence>
<comment type="similarity">
    <text evidence="1 9">Belongs to the peptidase S11 family.</text>
</comment>
<dbReference type="Gene3D" id="3.40.710.10">
    <property type="entry name" value="DD-peptidase/beta-lactamase superfamily"/>
    <property type="match status" value="1"/>
</dbReference>
<gene>
    <name evidence="12" type="ORF">JM93_01422</name>
</gene>
<keyword evidence="4" id="KW-0133">Cell shape</keyword>
<dbReference type="GO" id="GO:0071555">
    <property type="term" value="P:cell wall organization"/>
    <property type="evidence" value="ECO:0007669"/>
    <property type="project" value="UniProtKB-KW"/>
</dbReference>
<keyword evidence="3" id="KW-0378">Hydrolase</keyword>
<organism evidence="12 13">
    <name type="scientific">Roseibium hamelinense</name>
    <dbReference type="NCBI Taxonomy" id="150831"/>
    <lineage>
        <taxon>Bacteria</taxon>
        <taxon>Pseudomonadati</taxon>
        <taxon>Pseudomonadota</taxon>
        <taxon>Alphaproteobacteria</taxon>
        <taxon>Hyphomicrobiales</taxon>
        <taxon>Stappiaceae</taxon>
        <taxon>Roseibium</taxon>
    </lineage>
</organism>
<dbReference type="GO" id="GO:0009002">
    <property type="term" value="F:serine-type D-Ala-D-Ala carboxypeptidase activity"/>
    <property type="evidence" value="ECO:0007669"/>
    <property type="project" value="InterPro"/>
</dbReference>
<evidence type="ECO:0000313" key="12">
    <source>
        <dbReference type="EMBL" id="TWI90440.1"/>
    </source>
</evidence>
<evidence type="ECO:0000256" key="7">
    <source>
        <dbReference type="PIRSR" id="PIRSR618044-1"/>
    </source>
</evidence>
<dbReference type="EMBL" id="VLLF01000002">
    <property type="protein sequence ID" value="TWI90440.1"/>
    <property type="molecule type" value="Genomic_DNA"/>
</dbReference>
<dbReference type="Pfam" id="PF00768">
    <property type="entry name" value="Peptidase_S11"/>
    <property type="match status" value="1"/>
</dbReference>
<feature type="binding site" evidence="8">
    <location>
        <position position="219"/>
    </location>
    <ligand>
        <name>substrate</name>
    </ligand>
</feature>
<dbReference type="InterPro" id="IPR012338">
    <property type="entry name" value="Beta-lactam/transpept-like"/>
</dbReference>
<evidence type="ECO:0000256" key="10">
    <source>
        <dbReference type="SAM" id="MobiDB-lite"/>
    </source>
</evidence>
<keyword evidence="12" id="KW-0645">Protease</keyword>
<protein>
    <submittedName>
        <fullName evidence="12">D-alanyl-D-alanine carboxypeptidase</fullName>
    </submittedName>
</protein>
<evidence type="ECO:0000256" key="3">
    <source>
        <dbReference type="ARBA" id="ARBA00022801"/>
    </source>
</evidence>
<accession>A0A562TBX5</accession>
<dbReference type="InterPro" id="IPR001967">
    <property type="entry name" value="Peptidase_S11_N"/>
</dbReference>
<evidence type="ECO:0000313" key="13">
    <source>
        <dbReference type="Proteomes" id="UP000320593"/>
    </source>
</evidence>
<dbReference type="PRINTS" id="PR00725">
    <property type="entry name" value="DADACBPTASE1"/>
</dbReference>
<keyword evidence="6" id="KW-0961">Cell wall biogenesis/degradation</keyword>
<dbReference type="PANTHER" id="PTHR21581">
    <property type="entry name" value="D-ALANYL-D-ALANINE CARBOXYPEPTIDASE"/>
    <property type="match status" value="1"/>
</dbReference>
<dbReference type="AlphaFoldDB" id="A0A562TBX5"/>
<evidence type="ECO:0000259" key="11">
    <source>
        <dbReference type="Pfam" id="PF00768"/>
    </source>
</evidence>
<name>A0A562TBX5_9HYPH</name>
<feature type="active site" evidence="7">
    <location>
        <position position="117"/>
    </location>
</feature>
<dbReference type="InterPro" id="IPR018044">
    <property type="entry name" value="Peptidase_S11"/>
</dbReference>
<dbReference type="GO" id="GO:0009252">
    <property type="term" value="P:peptidoglycan biosynthetic process"/>
    <property type="evidence" value="ECO:0007669"/>
    <property type="project" value="UniProtKB-KW"/>
</dbReference>
<evidence type="ECO:0000256" key="6">
    <source>
        <dbReference type="ARBA" id="ARBA00023316"/>
    </source>
</evidence>